<gene>
    <name evidence="2" type="ORF">Lalb_Chr06g0162941</name>
</gene>
<dbReference type="Proteomes" id="UP000447434">
    <property type="component" value="Chromosome 6"/>
</dbReference>
<comment type="caution">
    <text evidence="2">The sequence shown here is derived from an EMBL/GenBank/DDBJ whole genome shotgun (WGS) entry which is preliminary data.</text>
</comment>
<keyword evidence="1" id="KW-0472">Membrane</keyword>
<proteinExistence type="predicted"/>
<sequence>MESLLLTAEWPMSPLVIEPVMIQSSFIINPFSAFLLSNCSKVQMAYLYAWNLECLI</sequence>
<keyword evidence="1" id="KW-1133">Transmembrane helix</keyword>
<organism evidence="2 3">
    <name type="scientific">Lupinus albus</name>
    <name type="common">White lupine</name>
    <name type="synonym">Lupinus termis</name>
    <dbReference type="NCBI Taxonomy" id="3870"/>
    <lineage>
        <taxon>Eukaryota</taxon>
        <taxon>Viridiplantae</taxon>
        <taxon>Streptophyta</taxon>
        <taxon>Embryophyta</taxon>
        <taxon>Tracheophyta</taxon>
        <taxon>Spermatophyta</taxon>
        <taxon>Magnoliopsida</taxon>
        <taxon>eudicotyledons</taxon>
        <taxon>Gunneridae</taxon>
        <taxon>Pentapetalae</taxon>
        <taxon>rosids</taxon>
        <taxon>fabids</taxon>
        <taxon>Fabales</taxon>
        <taxon>Fabaceae</taxon>
        <taxon>Papilionoideae</taxon>
        <taxon>50 kb inversion clade</taxon>
        <taxon>genistoids sensu lato</taxon>
        <taxon>core genistoids</taxon>
        <taxon>Genisteae</taxon>
        <taxon>Lupinus</taxon>
    </lineage>
</organism>
<dbReference type="EMBL" id="WOCE01000006">
    <property type="protein sequence ID" value="KAE9611483.1"/>
    <property type="molecule type" value="Genomic_DNA"/>
</dbReference>
<keyword evidence="1" id="KW-0812">Transmembrane</keyword>
<accession>A0A6A4QD00</accession>
<name>A0A6A4QD00_LUPAL</name>
<protein>
    <submittedName>
        <fullName evidence="2">Uncharacterized protein</fullName>
    </submittedName>
</protein>
<evidence type="ECO:0000256" key="1">
    <source>
        <dbReference type="SAM" id="Phobius"/>
    </source>
</evidence>
<evidence type="ECO:0000313" key="3">
    <source>
        <dbReference type="Proteomes" id="UP000447434"/>
    </source>
</evidence>
<dbReference type="AlphaFoldDB" id="A0A6A4QD00"/>
<feature type="transmembrane region" description="Helical" evidence="1">
    <location>
        <begin position="20"/>
        <end position="37"/>
    </location>
</feature>
<reference evidence="3" key="1">
    <citation type="journal article" date="2020" name="Nat. Commun.">
        <title>Genome sequence of the cluster root forming white lupin.</title>
        <authorList>
            <person name="Hufnagel B."/>
            <person name="Marques A."/>
            <person name="Soriano A."/>
            <person name="Marques L."/>
            <person name="Divol F."/>
            <person name="Doumas P."/>
            <person name="Sallet E."/>
            <person name="Mancinotti D."/>
            <person name="Carrere S."/>
            <person name="Marande W."/>
            <person name="Arribat S."/>
            <person name="Keller J."/>
            <person name="Huneau C."/>
            <person name="Blein T."/>
            <person name="Aime D."/>
            <person name="Laguerre M."/>
            <person name="Taylor J."/>
            <person name="Schubert V."/>
            <person name="Nelson M."/>
            <person name="Geu-Flores F."/>
            <person name="Crespi M."/>
            <person name="Gallardo-Guerrero K."/>
            <person name="Delaux P.-M."/>
            <person name="Salse J."/>
            <person name="Berges H."/>
            <person name="Guyot R."/>
            <person name="Gouzy J."/>
            <person name="Peret B."/>
        </authorList>
    </citation>
    <scope>NUCLEOTIDE SEQUENCE [LARGE SCALE GENOMIC DNA]</scope>
    <source>
        <strain evidence="3">cv. Amiga</strain>
    </source>
</reference>
<evidence type="ECO:0000313" key="2">
    <source>
        <dbReference type="EMBL" id="KAE9611483.1"/>
    </source>
</evidence>
<keyword evidence="3" id="KW-1185">Reference proteome</keyword>